<evidence type="ECO:0000256" key="3">
    <source>
        <dbReference type="ARBA" id="ARBA00022679"/>
    </source>
</evidence>
<dbReference type="InterPro" id="IPR006204">
    <property type="entry name" value="GHMP_kinase_N_dom"/>
</dbReference>
<evidence type="ECO:0000256" key="6">
    <source>
        <dbReference type="ARBA" id="ARBA00022840"/>
    </source>
</evidence>
<evidence type="ECO:0000313" key="10">
    <source>
        <dbReference type="EMBL" id="VAX14672.1"/>
    </source>
</evidence>
<dbReference type="EMBL" id="UOFZ01000192">
    <property type="protein sequence ID" value="VAX14672.1"/>
    <property type="molecule type" value="Genomic_DNA"/>
</dbReference>
<dbReference type="SUPFAM" id="SSF55060">
    <property type="entry name" value="GHMP Kinase, C-terminal domain"/>
    <property type="match status" value="1"/>
</dbReference>
<evidence type="ECO:0000256" key="2">
    <source>
        <dbReference type="ARBA" id="ARBA00012052"/>
    </source>
</evidence>
<accession>A0A3B1BEX4</accession>
<dbReference type="GO" id="GO:0005524">
    <property type="term" value="F:ATP binding"/>
    <property type="evidence" value="ECO:0007669"/>
    <property type="project" value="UniProtKB-KW"/>
</dbReference>
<protein>
    <recommendedName>
        <fullName evidence="2">4-(cytidine 5'-diphospho)-2-C-methyl-D-erythritol kinase</fullName>
        <ecNumber evidence="2">2.7.1.148</ecNumber>
    </recommendedName>
    <alternativeName>
        <fullName evidence="7">4-(cytidine-5'-diphospho)-2-C-methyl-D-erythritol kinase</fullName>
    </alternativeName>
</protein>
<evidence type="ECO:0000256" key="4">
    <source>
        <dbReference type="ARBA" id="ARBA00022741"/>
    </source>
</evidence>
<dbReference type="InterPro" id="IPR020568">
    <property type="entry name" value="Ribosomal_Su5_D2-typ_SF"/>
</dbReference>
<evidence type="ECO:0000256" key="7">
    <source>
        <dbReference type="ARBA" id="ARBA00032554"/>
    </source>
</evidence>
<dbReference type="NCBIfam" id="TIGR00154">
    <property type="entry name" value="ispE"/>
    <property type="match status" value="1"/>
</dbReference>
<dbReference type="GO" id="GO:0016114">
    <property type="term" value="P:terpenoid biosynthetic process"/>
    <property type="evidence" value="ECO:0007669"/>
    <property type="project" value="InterPro"/>
</dbReference>
<name>A0A3B1BEX4_9ZZZZ</name>
<dbReference type="Pfam" id="PF08544">
    <property type="entry name" value="GHMP_kinases_C"/>
    <property type="match status" value="1"/>
</dbReference>
<comment type="similarity">
    <text evidence="1">Belongs to the GHMP kinase family. IspE subfamily.</text>
</comment>
<evidence type="ECO:0000259" key="9">
    <source>
        <dbReference type="Pfam" id="PF08544"/>
    </source>
</evidence>
<keyword evidence="3 10" id="KW-0808">Transferase</keyword>
<dbReference type="Gene3D" id="3.30.70.890">
    <property type="entry name" value="GHMP kinase, C-terminal domain"/>
    <property type="match status" value="1"/>
</dbReference>
<sequence length="289" mass="30683">MNSETPVIDWPAPAKLNLFLHITSRRDDGFHNLQTVFQFLDVADSLRFSVRADGVIRRDYAFPGVSEDADLVLRAASLLQHYSGVGLGADIELKKNLPLGGGLGGGSSDAATTLVALNMLWNTGLSLGALADLGLQLGADVPVFVRGQAAWAEGVGEALTPVKLPQAWFVVLIPAISVSTAEVFADPQLRRDCPAITIRDFLAGVAVHNVCESRVRAQYPEVDAALLALEAYAPARMTGTGACVFAVFESESAARSAYADLSAHWQGFVAQGMNQSPLMRCLKSLATSA</sequence>
<keyword evidence="5 10" id="KW-0418">Kinase</keyword>
<evidence type="ECO:0000256" key="5">
    <source>
        <dbReference type="ARBA" id="ARBA00022777"/>
    </source>
</evidence>
<dbReference type="InterPro" id="IPR014721">
    <property type="entry name" value="Ribsml_uS5_D2-typ_fold_subgr"/>
</dbReference>
<dbReference type="InterPro" id="IPR004424">
    <property type="entry name" value="IspE"/>
</dbReference>
<keyword evidence="4" id="KW-0547">Nucleotide-binding</keyword>
<dbReference type="EC" id="2.7.1.148" evidence="2"/>
<dbReference type="Pfam" id="PF00288">
    <property type="entry name" value="GHMP_kinases_N"/>
    <property type="match status" value="1"/>
</dbReference>
<dbReference type="PIRSF" id="PIRSF010376">
    <property type="entry name" value="IspE"/>
    <property type="match status" value="1"/>
</dbReference>
<dbReference type="AlphaFoldDB" id="A0A3B1BEX4"/>
<dbReference type="PANTHER" id="PTHR43527">
    <property type="entry name" value="4-DIPHOSPHOCYTIDYL-2-C-METHYL-D-ERYTHRITOL KINASE, CHLOROPLASTIC"/>
    <property type="match status" value="1"/>
</dbReference>
<dbReference type="InterPro" id="IPR036554">
    <property type="entry name" value="GHMP_kinase_C_sf"/>
</dbReference>
<proteinExistence type="inferred from homology"/>
<feature type="domain" description="GHMP kinase N-terminal" evidence="8">
    <location>
        <begin position="71"/>
        <end position="147"/>
    </location>
</feature>
<dbReference type="Gene3D" id="3.30.230.10">
    <property type="match status" value="1"/>
</dbReference>
<organism evidence="10">
    <name type="scientific">hydrothermal vent metagenome</name>
    <dbReference type="NCBI Taxonomy" id="652676"/>
    <lineage>
        <taxon>unclassified sequences</taxon>
        <taxon>metagenomes</taxon>
        <taxon>ecological metagenomes</taxon>
    </lineage>
</organism>
<keyword evidence="6" id="KW-0067">ATP-binding</keyword>
<gene>
    <name evidence="10" type="ORF">MNBD_GAMMA24-1866</name>
</gene>
<dbReference type="SUPFAM" id="SSF54211">
    <property type="entry name" value="Ribosomal protein S5 domain 2-like"/>
    <property type="match status" value="1"/>
</dbReference>
<dbReference type="GO" id="GO:0050515">
    <property type="term" value="F:4-(cytidine 5'-diphospho)-2-C-methyl-D-erythritol kinase activity"/>
    <property type="evidence" value="ECO:0007669"/>
    <property type="project" value="UniProtKB-EC"/>
</dbReference>
<dbReference type="HAMAP" id="MF_00061">
    <property type="entry name" value="IspE"/>
    <property type="match status" value="1"/>
</dbReference>
<dbReference type="PANTHER" id="PTHR43527:SF2">
    <property type="entry name" value="4-DIPHOSPHOCYTIDYL-2-C-METHYL-D-ERYTHRITOL KINASE, CHLOROPLASTIC"/>
    <property type="match status" value="1"/>
</dbReference>
<dbReference type="InterPro" id="IPR013750">
    <property type="entry name" value="GHMP_kinase_C_dom"/>
</dbReference>
<evidence type="ECO:0000259" key="8">
    <source>
        <dbReference type="Pfam" id="PF00288"/>
    </source>
</evidence>
<reference evidence="10" key="1">
    <citation type="submission" date="2018-06" db="EMBL/GenBank/DDBJ databases">
        <authorList>
            <person name="Zhirakovskaya E."/>
        </authorList>
    </citation>
    <scope>NUCLEOTIDE SEQUENCE</scope>
</reference>
<evidence type="ECO:0000256" key="1">
    <source>
        <dbReference type="ARBA" id="ARBA00009684"/>
    </source>
</evidence>
<feature type="domain" description="GHMP kinase C-terminal" evidence="9">
    <location>
        <begin position="211"/>
        <end position="265"/>
    </location>
</feature>